<dbReference type="CDD" id="cd00130">
    <property type="entry name" value="PAS"/>
    <property type="match status" value="1"/>
</dbReference>
<dbReference type="InterPro" id="IPR029787">
    <property type="entry name" value="Nucleotide_cyclase"/>
</dbReference>
<proteinExistence type="predicted"/>
<dbReference type="AlphaFoldDB" id="A0A343JG17"/>
<dbReference type="InterPro" id="IPR035965">
    <property type="entry name" value="PAS-like_dom_sf"/>
</dbReference>
<evidence type="ECO:0000259" key="1">
    <source>
        <dbReference type="PROSITE" id="PS50113"/>
    </source>
</evidence>
<keyword evidence="5" id="KW-1185">Reference proteome</keyword>
<dbReference type="InterPro" id="IPR052155">
    <property type="entry name" value="Biofilm_reg_signaling"/>
</dbReference>
<accession>A0A343JG17</accession>
<dbReference type="SUPFAM" id="SSF141868">
    <property type="entry name" value="EAL domain-like"/>
    <property type="match status" value="1"/>
</dbReference>
<dbReference type="InterPro" id="IPR043128">
    <property type="entry name" value="Rev_trsase/Diguanyl_cyclase"/>
</dbReference>
<feature type="domain" description="EAL" evidence="2">
    <location>
        <begin position="422"/>
        <end position="673"/>
    </location>
</feature>
<dbReference type="Pfam" id="PF00990">
    <property type="entry name" value="GGDEF"/>
    <property type="match status" value="1"/>
</dbReference>
<dbReference type="SMART" id="SM00086">
    <property type="entry name" value="PAC"/>
    <property type="match status" value="2"/>
</dbReference>
<dbReference type="NCBIfam" id="TIGR00229">
    <property type="entry name" value="sensory_box"/>
    <property type="match status" value="2"/>
</dbReference>
<dbReference type="PANTHER" id="PTHR44757">
    <property type="entry name" value="DIGUANYLATE CYCLASE DGCP"/>
    <property type="match status" value="1"/>
</dbReference>
<dbReference type="SUPFAM" id="SSF55785">
    <property type="entry name" value="PYP-like sensor domain (PAS domain)"/>
    <property type="match status" value="2"/>
</dbReference>
<dbReference type="PROSITE" id="PS50113">
    <property type="entry name" value="PAC"/>
    <property type="match status" value="1"/>
</dbReference>
<dbReference type="PROSITE" id="PS50883">
    <property type="entry name" value="EAL"/>
    <property type="match status" value="1"/>
</dbReference>
<dbReference type="SMART" id="SM00267">
    <property type="entry name" value="GGDEF"/>
    <property type="match status" value="1"/>
</dbReference>
<dbReference type="Pfam" id="PF08447">
    <property type="entry name" value="PAS_3"/>
    <property type="match status" value="1"/>
</dbReference>
<dbReference type="Gene3D" id="3.20.20.450">
    <property type="entry name" value="EAL domain"/>
    <property type="match status" value="1"/>
</dbReference>
<dbReference type="CDD" id="cd01948">
    <property type="entry name" value="EAL"/>
    <property type="match status" value="1"/>
</dbReference>
<dbReference type="InterPro" id="IPR000700">
    <property type="entry name" value="PAS-assoc_C"/>
</dbReference>
<gene>
    <name evidence="4" type="ORF">BEN51_06615</name>
</gene>
<dbReference type="SMART" id="SM00052">
    <property type="entry name" value="EAL"/>
    <property type="match status" value="1"/>
</dbReference>
<dbReference type="Proteomes" id="UP000264883">
    <property type="component" value="Chromosome"/>
</dbReference>
<feature type="domain" description="GGDEF" evidence="3">
    <location>
        <begin position="280"/>
        <end position="413"/>
    </location>
</feature>
<dbReference type="NCBIfam" id="TIGR00254">
    <property type="entry name" value="GGDEF"/>
    <property type="match status" value="1"/>
</dbReference>
<dbReference type="Gene3D" id="3.30.70.270">
    <property type="match status" value="1"/>
</dbReference>
<sequence length="673" mass="78564">MAIDFLEAVLWEWNSETEEFYISPKIKNLLSIDKENIKLLDLFSYIAEEDRNELKLFFDEMIKDKIIDNFSLESNMINDLGQRITVEIQIRSNFRDGVFIISGMIKDITEKKQQENINKAIENKNRLAVEGSKDIAFWWNVRQNVISLNKRIREYIDFEGDKDIVISYTKWRSYIYKDDLSEYDKQMMKIMSSKTDEFYSIEFRILNKNNEIRWLESKGKKTLEKNGDVFIFGALSDITIRKEKELENNFLSYNDEVTGITNRRYFFKEVGNFIEENPNESFAVIFIDLDNFKYINDTYGHDVGDLLLVEFTNIIKGMEIENSLFSRYGGDEFLLVKYKVLEIDDIKSMLDNIIKELSKPISINDIEVFCTLSIGVSIYPSDGKDINTLLKRADMAMYLAKINGKNRYEIFDMNMLEILNREFEIEKRLRVALDNNEIKVLFQPKIDTETEEVIGFEALARWECQALGMVSPKEFIPISESSGLIIPIGNYIIEECIKKCKELSLKTNKKFKIAINLSDVQIRSEKILPFIEASLKKYDLDASYIEFEITESVIMKYPEKNIEKLKQLRKLGVSLALDDFGTGYSSLSYLRILPIDSLKIDKSFIDGIVIEEKSEYIIDTIIELSHYLNLIVVAEGVETKEQYDYLKSINCDLLQGYYFSKPLEFADAEKMLL</sequence>
<dbReference type="InterPro" id="IPR000160">
    <property type="entry name" value="GGDEF_dom"/>
</dbReference>
<name>A0A343JG17_9CLOT</name>
<dbReference type="PANTHER" id="PTHR44757:SF2">
    <property type="entry name" value="BIOFILM ARCHITECTURE MAINTENANCE PROTEIN MBAA"/>
    <property type="match status" value="1"/>
</dbReference>
<dbReference type="InterPro" id="IPR000014">
    <property type="entry name" value="PAS"/>
</dbReference>
<dbReference type="InterPro" id="IPR001610">
    <property type="entry name" value="PAC"/>
</dbReference>
<reference evidence="4 5" key="1">
    <citation type="submission" date="2016-08" db="EMBL/GenBank/DDBJ databases">
        <title>Complete Genome Sequence Of The Indigo Reducing Clostridium isatidis DSM15098.</title>
        <authorList>
            <person name="Little G.T."/>
            <person name="Minton N.P."/>
        </authorList>
    </citation>
    <scope>NUCLEOTIDE SEQUENCE [LARGE SCALE GENOMIC DNA]</scope>
    <source>
        <strain evidence="4 5">DSM 15098</strain>
    </source>
</reference>
<dbReference type="InterPro" id="IPR001633">
    <property type="entry name" value="EAL_dom"/>
</dbReference>
<evidence type="ECO:0000313" key="4">
    <source>
        <dbReference type="EMBL" id="ASW44475.1"/>
    </source>
</evidence>
<protein>
    <submittedName>
        <fullName evidence="4">Diguanylate cyclase</fullName>
    </submittedName>
</protein>
<dbReference type="InterPro" id="IPR013655">
    <property type="entry name" value="PAS_fold_3"/>
</dbReference>
<dbReference type="SUPFAM" id="SSF55073">
    <property type="entry name" value="Nucleotide cyclase"/>
    <property type="match status" value="1"/>
</dbReference>
<dbReference type="Gene3D" id="3.30.450.20">
    <property type="entry name" value="PAS domain"/>
    <property type="match status" value="2"/>
</dbReference>
<dbReference type="PROSITE" id="PS50887">
    <property type="entry name" value="GGDEF"/>
    <property type="match status" value="1"/>
</dbReference>
<dbReference type="EMBL" id="CP016786">
    <property type="protein sequence ID" value="ASW44475.1"/>
    <property type="molecule type" value="Genomic_DNA"/>
</dbReference>
<dbReference type="CDD" id="cd01949">
    <property type="entry name" value="GGDEF"/>
    <property type="match status" value="1"/>
</dbReference>
<dbReference type="Pfam" id="PF00563">
    <property type="entry name" value="EAL"/>
    <property type="match status" value="1"/>
</dbReference>
<evidence type="ECO:0000259" key="2">
    <source>
        <dbReference type="PROSITE" id="PS50883"/>
    </source>
</evidence>
<evidence type="ECO:0000259" key="3">
    <source>
        <dbReference type="PROSITE" id="PS50887"/>
    </source>
</evidence>
<evidence type="ECO:0000313" key="5">
    <source>
        <dbReference type="Proteomes" id="UP000264883"/>
    </source>
</evidence>
<dbReference type="OrthoDB" id="9762141at2"/>
<organism evidence="4 5">
    <name type="scientific">Clostridium isatidis</name>
    <dbReference type="NCBI Taxonomy" id="182773"/>
    <lineage>
        <taxon>Bacteria</taxon>
        <taxon>Bacillati</taxon>
        <taxon>Bacillota</taxon>
        <taxon>Clostridia</taxon>
        <taxon>Eubacteriales</taxon>
        <taxon>Clostridiaceae</taxon>
        <taxon>Clostridium</taxon>
    </lineage>
</organism>
<dbReference type="InterPro" id="IPR035919">
    <property type="entry name" value="EAL_sf"/>
</dbReference>
<dbReference type="KEGG" id="cia:BEN51_06615"/>
<feature type="domain" description="PAC" evidence="1">
    <location>
        <begin position="199"/>
        <end position="250"/>
    </location>
</feature>